<accession>A0A2A6CX28</accession>
<proteinExistence type="predicted"/>
<keyword evidence="2" id="KW-1185">Reference proteome</keyword>
<evidence type="ECO:0000313" key="2">
    <source>
        <dbReference type="Proteomes" id="UP000005239"/>
    </source>
</evidence>
<protein>
    <submittedName>
        <fullName evidence="1">Uncharacterized protein</fullName>
    </submittedName>
</protein>
<accession>A0A8R1UQN8</accession>
<dbReference type="EnsemblMetazoa" id="PPA36269.1">
    <property type="protein sequence ID" value="PPA36269.1"/>
    <property type="gene ID" value="WBGene00274638"/>
</dbReference>
<sequence>MPPKWRSKIRESRVDNADPLPFLSDVLVLSDLIDEEKTGTETGQGSGEGCVPGQIPMKELSISINAMPIKWRILQAVSCFLTPSMKKELALKVAKDQAKSAPVSQSRTMRTRRNCSLIGPTEPDRPTILDCPSPTRPLTFNIEYPSRVS</sequence>
<name>A0A2A6CX28_PRIPA</name>
<dbReference type="AlphaFoldDB" id="A0A2A6CX28"/>
<reference evidence="2" key="1">
    <citation type="journal article" date="2008" name="Nat. Genet.">
        <title>The Pristionchus pacificus genome provides a unique perspective on nematode lifestyle and parasitism.</title>
        <authorList>
            <person name="Dieterich C."/>
            <person name="Clifton S.W."/>
            <person name="Schuster L.N."/>
            <person name="Chinwalla A."/>
            <person name="Delehaunty K."/>
            <person name="Dinkelacker I."/>
            <person name="Fulton L."/>
            <person name="Fulton R."/>
            <person name="Godfrey J."/>
            <person name="Minx P."/>
            <person name="Mitreva M."/>
            <person name="Roeseler W."/>
            <person name="Tian H."/>
            <person name="Witte H."/>
            <person name="Yang S.P."/>
            <person name="Wilson R.K."/>
            <person name="Sommer R.J."/>
        </authorList>
    </citation>
    <scope>NUCLEOTIDE SEQUENCE [LARGE SCALE GENOMIC DNA]</scope>
    <source>
        <strain evidence="2">PS312</strain>
    </source>
</reference>
<evidence type="ECO:0000313" key="1">
    <source>
        <dbReference type="EnsemblMetazoa" id="PPA36269.1"/>
    </source>
</evidence>
<organism evidence="1 2">
    <name type="scientific">Pristionchus pacificus</name>
    <name type="common">Parasitic nematode worm</name>
    <dbReference type="NCBI Taxonomy" id="54126"/>
    <lineage>
        <taxon>Eukaryota</taxon>
        <taxon>Metazoa</taxon>
        <taxon>Ecdysozoa</taxon>
        <taxon>Nematoda</taxon>
        <taxon>Chromadorea</taxon>
        <taxon>Rhabditida</taxon>
        <taxon>Rhabditina</taxon>
        <taxon>Diplogasteromorpha</taxon>
        <taxon>Diplogasteroidea</taxon>
        <taxon>Neodiplogasteridae</taxon>
        <taxon>Pristionchus</taxon>
    </lineage>
</organism>
<gene>
    <name evidence="1" type="primary">WBGene00274638</name>
</gene>
<dbReference type="Proteomes" id="UP000005239">
    <property type="component" value="Unassembled WGS sequence"/>
</dbReference>
<reference evidence="1" key="2">
    <citation type="submission" date="2022-06" db="UniProtKB">
        <authorList>
            <consortium name="EnsemblMetazoa"/>
        </authorList>
    </citation>
    <scope>IDENTIFICATION</scope>
    <source>
        <strain evidence="1">PS312</strain>
    </source>
</reference>